<dbReference type="Proteomes" id="UP000198639">
    <property type="component" value="Unassembled WGS sequence"/>
</dbReference>
<evidence type="ECO:0000256" key="2">
    <source>
        <dbReference type="SAM" id="SignalP"/>
    </source>
</evidence>
<sequence length="93" mass="9662">MTSTPLLRRARGAALLLAAAALLTACGSSDDRHETTPPPVVVTPTPPVSAIDAFFALVRARASQLLDNDEPVEIDSVTATAPETTEPEPLPST</sequence>
<dbReference type="RefSeq" id="WP_091872857.1">
    <property type="nucleotide sequence ID" value="NZ_FOLD01000005.1"/>
</dbReference>
<keyword evidence="4" id="KW-1185">Reference proteome</keyword>
<dbReference type="EMBL" id="FOLD01000005">
    <property type="protein sequence ID" value="SFC33890.1"/>
    <property type="molecule type" value="Genomic_DNA"/>
</dbReference>
<evidence type="ECO:0000313" key="3">
    <source>
        <dbReference type="EMBL" id="SFC33890.1"/>
    </source>
</evidence>
<evidence type="ECO:0000313" key="4">
    <source>
        <dbReference type="Proteomes" id="UP000198639"/>
    </source>
</evidence>
<dbReference type="STRING" id="1164594.SAMN05216204_105165"/>
<reference evidence="4" key="1">
    <citation type="submission" date="2016-10" db="EMBL/GenBank/DDBJ databases">
        <authorList>
            <person name="Varghese N."/>
            <person name="Submissions S."/>
        </authorList>
    </citation>
    <scope>NUCLEOTIDE SEQUENCE [LARGE SCALE GENOMIC DNA]</scope>
    <source>
        <strain evidence="4">CGMCC 1.12041</strain>
    </source>
</reference>
<protein>
    <submittedName>
        <fullName evidence="3">Uncharacterized protein</fullName>
    </submittedName>
</protein>
<organism evidence="3 4">
    <name type="scientific">Massilia yuzhufengensis</name>
    <dbReference type="NCBI Taxonomy" id="1164594"/>
    <lineage>
        <taxon>Bacteria</taxon>
        <taxon>Pseudomonadati</taxon>
        <taxon>Pseudomonadota</taxon>
        <taxon>Betaproteobacteria</taxon>
        <taxon>Burkholderiales</taxon>
        <taxon>Oxalobacteraceae</taxon>
        <taxon>Telluria group</taxon>
        <taxon>Massilia</taxon>
    </lineage>
</organism>
<evidence type="ECO:0000256" key="1">
    <source>
        <dbReference type="SAM" id="MobiDB-lite"/>
    </source>
</evidence>
<proteinExistence type="predicted"/>
<feature type="region of interest" description="Disordered" evidence="1">
    <location>
        <begin position="71"/>
        <end position="93"/>
    </location>
</feature>
<feature type="chain" id="PRO_5011663908" evidence="2">
    <location>
        <begin position="26"/>
        <end position="93"/>
    </location>
</feature>
<accession>A0A1I1IKZ5</accession>
<keyword evidence="2" id="KW-0732">Signal</keyword>
<name>A0A1I1IKZ5_9BURK</name>
<feature type="signal peptide" evidence="2">
    <location>
        <begin position="1"/>
        <end position="25"/>
    </location>
</feature>
<dbReference type="AlphaFoldDB" id="A0A1I1IKZ5"/>
<gene>
    <name evidence="3" type="ORF">SAMN05216204_105165</name>
</gene>